<evidence type="ECO:0000313" key="2">
    <source>
        <dbReference type="EMBL" id="SJZ29640.1"/>
    </source>
</evidence>
<dbReference type="RefSeq" id="WP_078932062.1">
    <property type="nucleotide sequence ID" value="NZ_FUWG01000002.1"/>
</dbReference>
<gene>
    <name evidence="2" type="ORF">SAMN02745149_00143</name>
</gene>
<dbReference type="AlphaFoldDB" id="A0A1T4JHI9"/>
<organism evidence="2 3">
    <name type="scientific">Treponema porcinum</name>
    <dbReference type="NCBI Taxonomy" id="261392"/>
    <lineage>
        <taxon>Bacteria</taxon>
        <taxon>Pseudomonadati</taxon>
        <taxon>Spirochaetota</taxon>
        <taxon>Spirochaetia</taxon>
        <taxon>Spirochaetales</taxon>
        <taxon>Treponemataceae</taxon>
        <taxon>Treponema</taxon>
    </lineage>
</organism>
<protein>
    <submittedName>
        <fullName evidence="2">Helicase conserved C-terminal domain-containing protein</fullName>
    </submittedName>
</protein>
<dbReference type="STRING" id="261392.SAMN02745149_00143"/>
<name>A0A1T4JHI9_TREPO</name>
<dbReference type="EMBL" id="FUWG01000002">
    <property type="protein sequence ID" value="SJZ29640.1"/>
    <property type="molecule type" value="Genomic_DNA"/>
</dbReference>
<feature type="domain" description="Helicase XPB/Ssl2 N-terminal" evidence="1">
    <location>
        <begin position="403"/>
        <end position="485"/>
    </location>
</feature>
<evidence type="ECO:0000313" key="3">
    <source>
        <dbReference type="Proteomes" id="UP000190423"/>
    </source>
</evidence>
<evidence type="ECO:0000259" key="1">
    <source>
        <dbReference type="Pfam" id="PF13625"/>
    </source>
</evidence>
<dbReference type="Pfam" id="PF13625">
    <property type="entry name" value="Helicase_C_3"/>
    <property type="match status" value="1"/>
</dbReference>
<sequence>MNTNNRKTADPKVERIIRWRESLATMPDERFFEIIRIYLGEIHTPFNKDRLIEQLSSIFRKEQTKKTITAFLSEFDIKMLSAISIVPSATQEKLAEFFSGEHSLSDIYSELLNLNERLLIYTYKDSEANSSVIAVNPLLEEVLSPFIGVQHLFRRPECISRNLDVHFTLSPLFLASFLSYIESYPDLCRNDLSIKKKDIERLGKFFPKKEKCLSLILNALINLGIARLGEKGLSIDEKRLAKFASLPECRQYAYLSVASAAHFGRESLRSQAQLLLDIVATVPPEGFSRSSLLRTAFLLNNTAEIRRPAQSTFSRILEAHTRSLSDAKITSGTADAVIDSAIEFGLFVPYGTDEGGENMYVQSGVMQENEPQQPGSKRGLLNINAGTSITVMPGLSLTELIPLVSFMDVTASSTVTEFEVTRKSVSRAFDKNSTPSDIYALLSCYSAYEIPQSLQMNIEEWYSSYSSAILYKGYVLKVNEKSARVVENSPGIAPYIQAKLADGIYVMNIPLDDDAEKFIRSCGLDFMGTVRTPKRTDDAIDFPVLRSGRNVLEGRFATEAQTNCDAEKTEDGTKIKEGFYKKLDELELTEQQRECLAMRIERNVIVTEEQLKPETVRLEILEIDGMNYAGKLRLIENTIDSGDSIELTVPADNDSSRLLVYLGKPLMISKHTNDALVRMQLEPDNEIRFFSVSRVNKVKIIRTSVFK</sequence>
<keyword evidence="2" id="KW-0547">Nucleotide-binding</keyword>
<dbReference type="OrthoDB" id="354326at2"/>
<dbReference type="InterPro" id="IPR032830">
    <property type="entry name" value="XPB/Ssl2_N"/>
</dbReference>
<dbReference type="GeneID" id="78315467"/>
<keyword evidence="2" id="KW-0067">ATP-binding</keyword>
<accession>A0A1T4JHI9</accession>
<keyword evidence="3" id="KW-1185">Reference proteome</keyword>
<keyword evidence="2" id="KW-0378">Hydrolase</keyword>
<keyword evidence="2" id="KW-0347">Helicase</keyword>
<dbReference type="GO" id="GO:0004386">
    <property type="term" value="F:helicase activity"/>
    <property type="evidence" value="ECO:0007669"/>
    <property type="project" value="UniProtKB-KW"/>
</dbReference>
<proteinExistence type="predicted"/>
<dbReference type="Proteomes" id="UP000190423">
    <property type="component" value="Unassembled WGS sequence"/>
</dbReference>
<reference evidence="2 3" key="1">
    <citation type="submission" date="2017-02" db="EMBL/GenBank/DDBJ databases">
        <authorList>
            <person name="Peterson S.W."/>
        </authorList>
    </citation>
    <scope>NUCLEOTIDE SEQUENCE [LARGE SCALE GENOMIC DNA]</scope>
    <source>
        <strain evidence="2 3">ATCC BAA-908</strain>
    </source>
</reference>